<dbReference type="AlphaFoldDB" id="A0A1I0XT03"/>
<keyword evidence="3" id="KW-0597">Phosphoprotein</keyword>
<feature type="domain" description="Histidine kinase" evidence="7">
    <location>
        <begin position="458"/>
        <end position="679"/>
    </location>
</feature>
<dbReference type="Proteomes" id="UP000183843">
    <property type="component" value="Unassembled WGS sequence"/>
</dbReference>
<dbReference type="InterPro" id="IPR013702">
    <property type="entry name" value="FIST_domain_N"/>
</dbReference>
<gene>
    <name evidence="8" type="ORF">SAMN05216587_10720</name>
</gene>
<keyword evidence="6" id="KW-0175">Coiled coil</keyword>
<dbReference type="RefSeq" id="WP_074815706.1">
    <property type="nucleotide sequence ID" value="NZ_FOJX01000007.1"/>
</dbReference>
<dbReference type="SMART" id="SM00387">
    <property type="entry name" value="HATPase_c"/>
    <property type="match status" value="1"/>
</dbReference>
<dbReference type="InterPro" id="IPR005467">
    <property type="entry name" value="His_kinase_dom"/>
</dbReference>
<feature type="coiled-coil region" evidence="6">
    <location>
        <begin position="424"/>
        <end position="451"/>
    </location>
</feature>
<evidence type="ECO:0000256" key="6">
    <source>
        <dbReference type="SAM" id="Coils"/>
    </source>
</evidence>
<dbReference type="Gene3D" id="3.30.565.10">
    <property type="entry name" value="Histidine kinase-like ATPase, C-terminal domain"/>
    <property type="match status" value="1"/>
</dbReference>
<name>A0A1I0XT03_SELRU</name>
<evidence type="ECO:0000313" key="8">
    <source>
        <dbReference type="EMBL" id="SFB03390.1"/>
    </source>
</evidence>
<dbReference type="Pfam" id="PF10442">
    <property type="entry name" value="FIST_C"/>
    <property type="match status" value="1"/>
</dbReference>
<dbReference type="PROSITE" id="PS50109">
    <property type="entry name" value="HIS_KIN"/>
    <property type="match status" value="1"/>
</dbReference>
<evidence type="ECO:0000256" key="5">
    <source>
        <dbReference type="ARBA" id="ARBA00023012"/>
    </source>
</evidence>
<dbReference type="InterPro" id="IPR036890">
    <property type="entry name" value="HATPase_C_sf"/>
</dbReference>
<evidence type="ECO:0000259" key="7">
    <source>
        <dbReference type="PROSITE" id="PS50109"/>
    </source>
</evidence>
<dbReference type="PANTHER" id="PTHR45339">
    <property type="entry name" value="HYBRID SIGNAL TRANSDUCTION HISTIDINE KINASE J"/>
    <property type="match status" value="1"/>
</dbReference>
<accession>A0A1I0XT03</accession>
<dbReference type="Pfam" id="PF02518">
    <property type="entry name" value="HATPase_c"/>
    <property type="match status" value="1"/>
</dbReference>
<dbReference type="Pfam" id="PF08495">
    <property type="entry name" value="FIST"/>
    <property type="match status" value="1"/>
</dbReference>
<dbReference type="InterPro" id="IPR019494">
    <property type="entry name" value="FIST_C"/>
</dbReference>
<dbReference type="EC" id="2.7.13.3" evidence="2"/>
<keyword evidence="4 8" id="KW-0418">Kinase</keyword>
<dbReference type="EMBL" id="FOJX01000007">
    <property type="protein sequence ID" value="SFB03390.1"/>
    <property type="molecule type" value="Genomic_DNA"/>
</dbReference>
<proteinExistence type="predicted"/>
<evidence type="ECO:0000256" key="4">
    <source>
        <dbReference type="ARBA" id="ARBA00022777"/>
    </source>
</evidence>
<dbReference type="PRINTS" id="PR00344">
    <property type="entry name" value="BCTRLSENSOR"/>
</dbReference>
<protein>
    <recommendedName>
        <fullName evidence="2">histidine kinase</fullName>
        <ecNumber evidence="2">2.7.13.3</ecNumber>
    </recommendedName>
</protein>
<evidence type="ECO:0000256" key="1">
    <source>
        <dbReference type="ARBA" id="ARBA00000085"/>
    </source>
</evidence>
<dbReference type="GO" id="GO:0000160">
    <property type="term" value="P:phosphorelay signal transduction system"/>
    <property type="evidence" value="ECO:0007669"/>
    <property type="project" value="UniProtKB-KW"/>
</dbReference>
<dbReference type="SMART" id="SM01204">
    <property type="entry name" value="FIST_C"/>
    <property type="match status" value="1"/>
</dbReference>
<dbReference type="GO" id="GO:0004673">
    <property type="term" value="F:protein histidine kinase activity"/>
    <property type="evidence" value="ECO:0007669"/>
    <property type="project" value="UniProtKB-EC"/>
</dbReference>
<evidence type="ECO:0000256" key="3">
    <source>
        <dbReference type="ARBA" id="ARBA00022553"/>
    </source>
</evidence>
<dbReference type="InterPro" id="IPR003594">
    <property type="entry name" value="HATPase_dom"/>
</dbReference>
<dbReference type="SUPFAM" id="SSF55874">
    <property type="entry name" value="ATPase domain of HSP90 chaperone/DNA topoisomerase II/histidine kinase"/>
    <property type="match status" value="1"/>
</dbReference>
<dbReference type="InterPro" id="IPR004358">
    <property type="entry name" value="Sig_transdc_His_kin-like_C"/>
</dbReference>
<organism evidence="8 9">
    <name type="scientific">Selenomonas ruminantium</name>
    <dbReference type="NCBI Taxonomy" id="971"/>
    <lineage>
        <taxon>Bacteria</taxon>
        <taxon>Bacillati</taxon>
        <taxon>Bacillota</taxon>
        <taxon>Negativicutes</taxon>
        <taxon>Selenomonadales</taxon>
        <taxon>Selenomonadaceae</taxon>
        <taxon>Selenomonas</taxon>
    </lineage>
</organism>
<reference evidence="8 9" key="1">
    <citation type="submission" date="2016-10" db="EMBL/GenBank/DDBJ databases">
        <authorList>
            <person name="de Groot N.N."/>
        </authorList>
    </citation>
    <scope>NUCLEOTIDE SEQUENCE [LARGE SCALE GENOMIC DNA]</scope>
    <source>
        <strain evidence="8 9">L14</strain>
    </source>
</reference>
<evidence type="ECO:0000256" key="2">
    <source>
        <dbReference type="ARBA" id="ARBA00012438"/>
    </source>
</evidence>
<evidence type="ECO:0000313" key="9">
    <source>
        <dbReference type="Proteomes" id="UP000183843"/>
    </source>
</evidence>
<dbReference type="SMART" id="SM00897">
    <property type="entry name" value="FIST"/>
    <property type="match status" value="1"/>
</dbReference>
<comment type="catalytic activity">
    <reaction evidence="1">
        <text>ATP + protein L-histidine = ADP + protein N-phospho-L-histidine.</text>
        <dbReference type="EC" id="2.7.13.3"/>
    </reaction>
</comment>
<dbReference type="Gene3D" id="1.10.287.130">
    <property type="match status" value="1"/>
</dbReference>
<keyword evidence="4 8" id="KW-0808">Transferase</keyword>
<dbReference type="PANTHER" id="PTHR45339:SF1">
    <property type="entry name" value="HYBRID SIGNAL TRANSDUCTION HISTIDINE KINASE J"/>
    <property type="match status" value="1"/>
</dbReference>
<sequence length="767" mass="86521">MIQYNYMLNWSEGDQGFWDKLEKVMQTLVMRPASKQANAIFIQLSFSQMPKDEAVKVREKIRSFLPRAVVAGITETLFSPQLGSYVQLNCTFFQNSKLRLMEYAGIPEDFARLGVEFGQKVAAMPDARAAMVLGTTDGNFDKFLEGFVCGNENVVVFGAMTGTVKDIGTGSSIITGALLGESNDKYYLMGSDLMPRGIVVVVFCGESLGVRADYVLGWKPIGKEMVITETMGPNVISTLDDMPAVDIYRHYLKVKPDENFVYNIAEFPLTIEREGCLIARVPPGFDEEGRIFFNGNVNVGERVRLTYAVREDFLHETELASEKMSQFAPDGLFIVACGTRSLFLQGEEHWETRYYQRFANQLSSCSGTGEIYCYQGQGGLLNCALIAVGFREGGNKSALSFYDEPETEPENTRMLLSTRMAAFLDVITQELEQSNRELRELAVKNEEASIAKYKFLANVRREIATPLKTVIRLERKIRKESTEDKIREYSRECYLAGEKVYGILGRIFDFLEMEAGDLGANEAEYRVSTLLQDLHNEIMDEVIEKGLAMVTELPPDIPSVLYGDELRIRQILVNLLNNAVRFTEKGSIHLKVTMEKIGPADVLLHFSVKDTGVGITPENFAEVQRVLSLSDDRPQNMLNEMGLGLNVTQRLLKLFGSELHMETELGKGTTCSFELRQRVLNWFPMKQKNAPALRDDADRKPPITEEELAETWEALREIAAGRDMDSLDYMLETLDDYRLPEREAALLLELQTAAKENNWELIAKLVQ</sequence>
<keyword evidence="5" id="KW-0902">Two-component regulatory system</keyword>